<keyword evidence="5 11" id="KW-0812">Transmembrane</keyword>
<feature type="transmembrane region" description="Helical" evidence="11">
    <location>
        <begin position="45"/>
        <end position="62"/>
    </location>
</feature>
<keyword evidence="3 11" id="KW-0813">Transport</keyword>
<dbReference type="PANTHER" id="PTHR12966:SF0">
    <property type="entry name" value="NADH DEHYDROGENASE [UBIQUINONE] 1 ALPHA SUBCOMPLEX SUBUNIT 13"/>
    <property type="match status" value="1"/>
</dbReference>
<evidence type="ECO:0000256" key="8">
    <source>
        <dbReference type="ARBA" id="ARBA00022989"/>
    </source>
</evidence>
<evidence type="ECO:0000256" key="5">
    <source>
        <dbReference type="ARBA" id="ARBA00022692"/>
    </source>
</evidence>
<keyword evidence="8 11" id="KW-1133">Transmembrane helix</keyword>
<proteinExistence type="inferred from homology"/>
<evidence type="ECO:0000256" key="7">
    <source>
        <dbReference type="ARBA" id="ARBA00022982"/>
    </source>
</evidence>
<evidence type="ECO:0000256" key="6">
    <source>
        <dbReference type="ARBA" id="ARBA00022792"/>
    </source>
</evidence>
<dbReference type="GO" id="GO:0045271">
    <property type="term" value="C:respiratory chain complex I"/>
    <property type="evidence" value="ECO:0007669"/>
    <property type="project" value="UniProtKB-UniRule"/>
</dbReference>
<protein>
    <recommendedName>
        <fullName evidence="11">NADH dehydrogenase [ubiquinone] 1 alpha subcomplex subunit 13</fullName>
    </recommendedName>
</protein>
<dbReference type="PANTHER" id="PTHR12966">
    <property type="entry name" value="NADH DEHYDROGENASE UBIQUINONE 1 ALPHA SUBCOMPLEX SUBUNIT 13"/>
    <property type="match status" value="1"/>
</dbReference>
<keyword evidence="6 11" id="KW-0999">Mitochondrion inner membrane</keyword>
<comment type="similarity">
    <text evidence="2 11">Belongs to the complex I NDUFA13 subunit family.</text>
</comment>
<keyword evidence="13" id="KW-1185">Reference proteome</keyword>
<evidence type="ECO:0000256" key="10">
    <source>
        <dbReference type="ARBA" id="ARBA00023136"/>
    </source>
</evidence>
<keyword evidence="10 11" id="KW-0472">Membrane</keyword>
<dbReference type="GO" id="GO:0005743">
    <property type="term" value="C:mitochondrial inner membrane"/>
    <property type="evidence" value="ECO:0007669"/>
    <property type="project" value="UniProtKB-SubCell"/>
</dbReference>
<evidence type="ECO:0000256" key="3">
    <source>
        <dbReference type="ARBA" id="ARBA00022448"/>
    </source>
</evidence>
<sequence>MTEAYIRKKPRMASVKDMPVFQDGPPPAGFAPVQFARRIPNTGPSAAAIFLTTFGLFSWGMYQVGKGNKIRRFWCFPFGATSLPSSMADLCSTHQRRSKSSAAISGAVASVLISAPAQDFTDALFGTAAAKL</sequence>
<comment type="function">
    <text evidence="11">Complex I functions in the transfer of electrons from NADH to the respiratory chain. Accessory subunit of the mitochondrial membrane respiratory chain NADH dehydrogenase (Complex I), that is believed not to be involved in catalysis.</text>
</comment>
<dbReference type="InterPro" id="IPR009346">
    <property type="entry name" value="GRIM-19"/>
</dbReference>
<evidence type="ECO:0000256" key="2">
    <source>
        <dbReference type="ARBA" id="ARBA00007312"/>
    </source>
</evidence>
<organism evidence="12 13">
    <name type="scientific">Crotalaria pallida</name>
    <name type="common">Smooth rattlebox</name>
    <name type="synonym">Crotalaria striata</name>
    <dbReference type="NCBI Taxonomy" id="3830"/>
    <lineage>
        <taxon>Eukaryota</taxon>
        <taxon>Viridiplantae</taxon>
        <taxon>Streptophyta</taxon>
        <taxon>Embryophyta</taxon>
        <taxon>Tracheophyta</taxon>
        <taxon>Spermatophyta</taxon>
        <taxon>Magnoliopsida</taxon>
        <taxon>eudicotyledons</taxon>
        <taxon>Gunneridae</taxon>
        <taxon>Pentapetalae</taxon>
        <taxon>rosids</taxon>
        <taxon>fabids</taxon>
        <taxon>Fabales</taxon>
        <taxon>Fabaceae</taxon>
        <taxon>Papilionoideae</taxon>
        <taxon>50 kb inversion clade</taxon>
        <taxon>genistoids sensu lato</taxon>
        <taxon>core genistoids</taxon>
        <taxon>Crotalarieae</taxon>
        <taxon>Crotalaria</taxon>
    </lineage>
</organism>
<dbReference type="Proteomes" id="UP001372338">
    <property type="component" value="Unassembled WGS sequence"/>
</dbReference>
<keyword evidence="4 11" id="KW-0679">Respiratory chain</keyword>
<dbReference type="Pfam" id="PF06212">
    <property type="entry name" value="GRIM-19"/>
    <property type="match status" value="1"/>
</dbReference>
<evidence type="ECO:0000256" key="1">
    <source>
        <dbReference type="ARBA" id="ARBA00004298"/>
    </source>
</evidence>
<evidence type="ECO:0000256" key="11">
    <source>
        <dbReference type="RuleBase" id="RU368034"/>
    </source>
</evidence>
<keyword evidence="9 11" id="KW-0496">Mitochondrion</keyword>
<keyword evidence="7 11" id="KW-0249">Electron transport</keyword>
<evidence type="ECO:0000313" key="12">
    <source>
        <dbReference type="EMBL" id="KAK7274112.1"/>
    </source>
</evidence>
<evidence type="ECO:0000256" key="9">
    <source>
        <dbReference type="ARBA" id="ARBA00023128"/>
    </source>
</evidence>
<accession>A0AAN9FD21</accession>
<name>A0AAN9FD21_CROPI</name>
<gene>
    <name evidence="12" type="ORF">RIF29_15186</name>
</gene>
<comment type="caution">
    <text evidence="12">The sequence shown here is derived from an EMBL/GenBank/DDBJ whole genome shotgun (WGS) entry which is preliminary data.</text>
</comment>
<reference evidence="12 13" key="1">
    <citation type="submission" date="2024-01" db="EMBL/GenBank/DDBJ databases">
        <title>The genomes of 5 underutilized Papilionoideae crops provide insights into root nodulation and disease resistanc.</title>
        <authorList>
            <person name="Yuan L."/>
        </authorList>
    </citation>
    <scope>NUCLEOTIDE SEQUENCE [LARGE SCALE GENOMIC DNA]</scope>
    <source>
        <strain evidence="12">ZHUSHIDOU_FW_LH</strain>
        <tissue evidence="12">Leaf</tissue>
    </source>
</reference>
<dbReference type="AlphaFoldDB" id="A0AAN9FD21"/>
<comment type="subcellular location">
    <subcellularLocation>
        <location evidence="1 11">Mitochondrion inner membrane</location>
        <topology evidence="1 11">Single-pass membrane protein</topology>
        <orientation evidence="1 11">Matrix side</orientation>
    </subcellularLocation>
</comment>
<evidence type="ECO:0000313" key="13">
    <source>
        <dbReference type="Proteomes" id="UP001372338"/>
    </source>
</evidence>
<dbReference type="EMBL" id="JAYWIO010000003">
    <property type="protein sequence ID" value="KAK7274112.1"/>
    <property type="molecule type" value="Genomic_DNA"/>
</dbReference>
<evidence type="ECO:0000256" key="4">
    <source>
        <dbReference type="ARBA" id="ARBA00022660"/>
    </source>
</evidence>